<feature type="domain" description="D-alanyl-D-alanine carboxypeptidase-like core" evidence="1">
    <location>
        <begin position="100"/>
        <end position="215"/>
    </location>
</feature>
<name>A0ABV4D269_9LACT</name>
<dbReference type="InterPro" id="IPR052179">
    <property type="entry name" value="DD-CPase-like"/>
</dbReference>
<comment type="caution">
    <text evidence="2">The sequence shown here is derived from an EMBL/GenBank/DDBJ whole genome shotgun (WGS) entry which is preliminary data.</text>
</comment>
<dbReference type="PANTHER" id="PTHR34385:SF1">
    <property type="entry name" value="PEPTIDOGLYCAN L-ALANYL-D-GLUTAMATE ENDOPEPTIDASE CWLK"/>
    <property type="match status" value="1"/>
</dbReference>
<accession>A0ABV4D269</accession>
<dbReference type="Proteomes" id="UP001565283">
    <property type="component" value="Unassembled WGS sequence"/>
</dbReference>
<reference evidence="2 3" key="1">
    <citation type="submission" date="2024-03" db="EMBL/GenBank/DDBJ databases">
        <title>Mouse gut bacterial collection (mGBC) of GemPharmatech.</title>
        <authorList>
            <person name="He Y."/>
            <person name="Dong L."/>
            <person name="Wu D."/>
            <person name="Gao X."/>
            <person name="Lin Z."/>
        </authorList>
    </citation>
    <scope>NUCLEOTIDE SEQUENCE [LARGE SCALE GENOMIC DNA]</scope>
    <source>
        <strain evidence="2 3">61-15</strain>
    </source>
</reference>
<protein>
    <submittedName>
        <fullName evidence="2">M15 family metallopeptidase</fullName>
    </submittedName>
</protein>
<gene>
    <name evidence="2" type="ORF">AALA52_02170</name>
</gene>
<dbReference type="RefSeq" id="WP_369947860.1">
    <property type="nucleotide sequence ID" value="NZ_JBCLSH010000004.1"/>
</dbReference>
<dbReference type="EMBL" id="JBCLSH010000004">
    <property type="protein sequence ID" value="MEY8443069.1"/>
    <property type="molecule type" value="Genomic_DNA"/>
</dbReference>
<dbReference type="InterPro" id="IPR009045">
    <property type="entry name" value="Zn_M74/Hedgehog-like"/>
</dbReference>
<dbReference type="InterPro" id="IPR003709">
    <property type="entry name" value="VanY-like_core_dom"/>
</dbReference>
<dbReference type="PANTHER" id="PTHR34385">
    <property type="entry name" value="D-ALANYL-D-ALANINE CARBOXYPEPTIDASE"/>
    <property type="match status" value="1"/>
</dbReference>
<organism evidence="2 3">
    <name type="scientific">Lactococcus ileimucosae</name>
    <dbReference type="NCBI Taxonomy" id="2941329"/>
    <lineage>
        <taxon>Bacteria</taxon>
        <taxon>Bacillati</taxon>
        <taxon>Bacillota</taxon>
        <taxon>Bacilli</taxon>
        <taxon>Lactobacillales</taxon>
        <taxon>Streptococcaceae</taxon>
        <taxon>Lactococcus</taxon>
    </lineage>
</organism>
<dbReference type="CDD" id="cd14852">
    <property type="entry name" value="LD-carboxypeptidase"/>
    <property type="match status" value="1"/>
</dbReference>
<evidence type="ECO:0000313" key="3">
    <source>
        <dbReference type="Proteomes" id="UP001565283"/>
    </source>
</evidence>
<dbReference type="SUPFAM" id="SSF55166">
    <property type="entry name" value="Hedgehog/DD-peptidase"/>
    <property type="match status" value="1"/>
</dbReference>
<proteinExistence type="predicted"/>
<evidence type="ECO:0000313" key="2">
    <source>
        <dbReference type="EMBL" id="MEY8443069.1"/>
    </source>
</evidence>
<keyword evidence="3" id="KW-1185">Reference proteome</keyword>
<dbReference type="Gene3D" id="3.30.200.180">
    <property type="match status" value="1"/>
</dbReference>
<dbReference type="InterPro" id="IPR058193">
    <property type="entry name" value="VanY/YodJ_core_dom"/>
</dbReference>
<dbReference type="Pfam" id="PF02557">
    <property type="entry name" value="VanY"/>
    <property type="match status" value="1"/>
</dbReference>
<dbReference type="Gene3D" id="3.30.1380.10">
    <property type="match status" value="1"/>
</dbReference>
<evidence type="ECO:0000259" key="1">
    <source>
        <dbReference type="Pfam" id="PF02557"/>
    </source>
</evidence>
<sequence>MMRKNKSRKRKDHVILLVLVSAIAVVFGLRSYFSQVQTTVLPVLAGEQQEAELQEEATMITISLSDIVDTKNLQLVNSEYAFASNGSVPDLVSSNNGLFLRTDVLTAISSLLNDTRNTVGGQLILNSGYRTAEEQEQLYFNTADKAYVQEAGHSEHETGLAADIAIQNVADVENSPQSQYLIKNAWKYGFILRYPGDKTAITGIANEPWHFRYVGEVHAQYMTEHELVLEEYIERLKKVGSYRLNKGGKNYTVRYESPHDNQLQLPNDAQYEISSDNRRLHYHELEIGSSEIRLSIKGNMIK</sequence>